<comment type="similarity">
    <text evidence="12 13">Belongs to the DnaG primase family.</text>
</comment>
<dbReference type="InterPro" id="IPR034151">
    <property type="entry name" value="TOPRIM_DnaG_bac"/>
</dbReference>
<keyword evidence="7 12" id="KW-0863">Zinc-finger</keyword>
<evidence type="ECO:0000313" key="16">
    <source>
        <dbReference type="EMBL" id="PIV00323.1"/>
    </source>
</evidence>
<evidence type="ECO:0000256" key="1">
    <source>
        <dbReference type="ARBA" id="ARBA00022478"/>
    </source>
</evidence>
<evidence type="ECO:0000256" key="2">
    <source>
        <dbReference type="ARBA" id="ARBA00022515"/>
    </source>
</evidence>
<evidence type="ECO:0000256" key="12">
    <source>
        <dbReference type="HAMAP-Rule" id="MF_00974"/>
    </source>
</evidence>
<dbReference type="InterPro" id="IPR036977">
    <property type="entry name" value="DNA_primase_Znf_CHC2"/>
</dbReference>
<comment type="cofactor">
    <cofactor evidence="12 13 14">
        <name>Zn(2+)</name>
        <dbReference type="ChEBI" id="CHEBI:29105"/>
    </cofactor>
    <text evidence="12 13 14">Binds 1 zinc ion per monomer.</text>
</comment>
<evidence type="ECO:0000256" key="4">
    <source>
        <dbReference type="ARBA" id="ARBA00022695"/>
    </source>
</evidence>
<dbReference type="PANTHER" id="PTHR30313">
    <property type="entry name" value="DNA PRIMASE"/>
    <property type="match status" value="1"/>
</dbReference>
<dbReference type="GO" id="GO:0000428">
    <property type="term" value="C:DNA-directed RNA polymerase complex"/>
    <property type="evidence" value="ECO:0007669"/>
    <property type="project" value="UniProtKB-KW"/>
</dbReference>
<dbReference type="GO" id="GO:0003677">
    <property type="term" value="F:DNA binding"/>
    <property type="evidence" value="ECO:0007669"/>
    <property type="project" value="UniProtKB-KW"/>
</dbReference>
<dbReference type="PANTHER" id="PTHR30313:SF2">
    <property type="entry name" value="DNA PRIMASE"/>
    <property type="match status" value="1"/>
</dbReference>
<dbReference type="Pfam" id="PF13155">
    <property type="entry name" value="Toprim_2"/>
    <property type="match status" value="1"/>
</dbReference>
<proteinExistence type="inferred from homology"/>
<dbReference type="Proteomes" id="UP000229631">
    <property type="component" value="Unassembled WGS sequence"/>
</dbReference>
<dbReference type="EMBL" id="PEVC01000057">
    <property type="protein sequence ID" value="PIV00323.1"/>
    <property type="molecule type" value="Genomic_DNA"/>
</dbReference>
<dbReference type="Pfam" id="PF08275">
    <property type="entry name" value="DNAG_N"/>
    <property type="match status" value="1"/>
</dbReference>
<dbReference type="GO" id="GO:0006269">
    <property type="term" value="P:DNA replication, synthesis of primer"/>
    <property type="evidence" value="ECO:0007669"/>
    <property type="project" value="UniProtKB-UniRule"/>
</dbReference>
<keyword evidence="4 12" id="KW-0548">Nucleotidyltransferase</keyword>
<dbReference type="InterPro" id="IPR019475">
    <property type="entry name" value="DNA_primase_DnaB-bd"/>
</dbReference>
<feature type="domain" description="Toprim" evidence="15">
    <location>
        <begin position="251"/>
        <end position="332"/>
    </location>
</feature>
<dbReference type="InterPro" id="IPR013264">
    <property type="entry name" value="DNAG_N"/>
</dbReference>
<accession>A0A2M7BB34</accession>
<dbReference type="HAMAP" id="MF_00974">
    <property type="entry name" value="DNA_primase_DnaG"/>
    <property type="match status" value="1"/>
</dbReference>
<dbReference type="PROSITE" id="PS50880">
    <property type="entry name" value="TOPRIM"/>
    <property type="match status" value="1"/>
</dbReference>
<dbReference type="InterPro" id="IPR002694">
    <property type="entry name" value="Znf_CHC2"/>
</dbReference>
<dbReference type="EC" id="2.7.7.101" evidence="12"/>
<evidence type="ECO:0000259" key="15">
    <source>
        <dbReference type="PROSITE" id="PS50880"/>
    </source>
</evidence>
<evidence type="ECO:0000313" key="17">
    <source>
        <dbReference type="Proteomes" id="UP000229631"/>
    </source>
</evidence>
<evidence type="ECO:0000256" key="3">
    <source>
        <dbReference type="ARBA" id="ARBA00022679"/>
    </source>
</evidence>
<evidence type="ECO:0000256" key="11">
    <source>
        <dbReference type="ARBA" id="ARBA00023163"/>
    </source>
</evidence>
<dbReference type="SUPFAM" id="SSF57783">
    <property type="entry name" value="Zinc beta-ribbon"/>
    <property type="match status" value="1"/>
</dbReference>
<comment type="catalytic activity">
    <reaction evidence="12">
        <text>ssDNA + n NTP = ssDNA/pppN(pN)n-1 hybrid + (n-1) diphosphate.</text>
        <dbReference type="EC" id="2.7.7.101"/>
    </reaction>
</comment>
<keyword evidence="6 12" id="KW-0479">Metal-binding</keyword>
<name>A0A2M7BB34_9BACT</name>
<evidence type="ECO:0000256" key="9">
    <source>
        <dbReference type="ARBA" id="ARBA00022842"/>
    </source>
</evidence>
<dbReference type="Gene3D" id="3.90.580.10">
    <property type="entry name" value="Zinc finger, CHC2-type domain"/>
    <property type="match status" value="1"/>
</dbReference>
<dbReference type="SMART" id="SM00400">
    <property type="entry name" value="ZnF_CHCC"/>
    <property type="match status" value="1"/>
</dbReference>
<evidence type="ECO:0000256" key="14">
    <source>
        <dbReference type="PIRSR" id="PIRSR002811-1"/>
    </source>
</evidence>
<gene>
    <name evidence="12" type="primary">dnaG</name>
    <name evidence="16" type="ORF">COS54_03285</name>
</gene>
<comment type="domain">
    <text evidence="12">Contains an N-terminal zinc-binding domain, a central core domain that contains the primase activity, and a C-terminal DnaB-binding domain.</text>
</comment>
<evidence type="ECO:0000256" key="5">
    <source>
        <dbReference type="ARBA" id="ARBA00022705"/>
    </source>
</evidence>
<dbReference type="AlphaFoldDB" id="A0A2M7BB34"/>
<keyword evidence="8 12" id="KW-0862">Zinc</keyword>
<dbReference type="CDD" id="cd03364">
    <property type="entry name" value="TOPRIM_DnaG_primases"/>
    <property type="match status" value="1"/>
</dbReference>
<dbReference type="NCBIfam" id="TIGR01391">
    <property type="entry name" value="dnaG"/>
    <property type="match status" value="1"/>
</dbReference>
<evidence type="ECO:0000256" key="8">
    <source>
        <dbReference type="ARBA" id="ARBA00022833"/>
    </source>
</evidence>
<evidence type="ECO:0000256" key="10">
    <source>
        <dbReference type="ARBA" id="ARBA00023125"/>
    </source>
</evidence>
<evidence type="ECO:0000256" key="7">
    <source>
        <dbReference type="ARBA" id="ARBA00022771"/>
    </source>
</evidence>
<dbReference type="SUPFAM" id="SSF56731">
    <property type="entry name" value="DNA primase core"/>
    <property type="match status" value="1"/>
</dbReference>
<comment type="function">
    <text evidence="12 13">RNA polymerase that catalyzes the synthesis of short RNA molecules used as primers for DNA polymerase during DNA replication.</text>
</comment>
<keyword evidence="9" id="KW-0460">Magnesium</keyword>
<dbReference type="InterPro" id="IPR030846">
    <property type="entry name" value="DnaG_bac"/>
</dbReference>
<dbReference type="InterPro" id="IPR006295">
    <property type="entry name" value="DNA_primase_DnaG"/>
</dbReference>
<dbReference type="FunFam" id="3.90.580.10:FF:000001">
    <property type="entry name" value="DNA primase"/>
    <property type="match status" value="1"/>
</dbReference>
<keyword evidence="2 12" id="KW-0639">Primosome</keyword>
<dbReference type="Pfam" id="PF10410">
    <property type="entry name" value="DnaB_bind"/>
    <property type="match status" value="1"/>
</dbReference>
<dbReference type="GO" id="GO:0008270">
    <property type="term" value="F:zinc ion binding"/>
    <property type="evidence" value="ECO:0007669"/>
    <property type="project" value="UniProtKB-UniRule"/>
</dbReference>
<organism evidence="16 17">
    <name type="scientific">Candidatus Shapirobacteria bacterium CG03_land_8_20_14_0_80_39_12</name>
    <dbReference type="NCBI Taxonomy" id="1974879"/>
    <lineage>
        <taxon>Bacteria</taxon>
        <taxon>Candidatus Shapironibacteriota</taxon>
    </lineage>
</organism>
<keyword evidence="1 12" id="KW-0240">DNA-directed RNA polymerase</keyword>
<dbReference type="InterPro" id="IPR050219">
    <property type="entry name" value="DnaG_primase"/>
</dbReference>
<reference evidence="17" key="1">
    <citation type="submission" date="2017-09" db="EMBL/GenBank/DDBJ databases">
        <title>Depth-based differentiation of microbial function through sediment-hosted aquifers and enrichment of novel symbionts in the deep terrestrial subsurface.</title>
        <authorList>
            <person name="Probst A.J."/>
            <person name="Ladd B."/>
            <person name="Jarett J.K."/>
            <person name="Geller-Mcgrath D.E."/>
            <person name="Sieber C.M.K."/>
            <person name="Emerson J.B."/>
            <person name="Anantharaman K."/>
            <person name="Thomas B.C."/>
            <person name="Malmstrom R."/>
            <person name="Stieglmeier M."/>
            <person name="Klingl A."/>
            <person name="Woyke T."/>
            <person name="Ryan C.M."/>
            <person name="Banfield J.F."/>
        </authorList>
    </citation>
    <scope>NUCLEOTIDE SEQUENCE [LARGE SCALE GENOMIC DNA]</scope>
</reference>
<dbReference type="SMART" id="SM00493">
    <property type="entry name" value="TOPRIM"/>
    <property type="match status" value="1"/>
</dbReference>
<dbReference type="Gene3D" id="3.40.1360.10">
    <property type="match status" value="1"/>
</dbReference>
<comment type="subunit">
    <text evidence="12">Monomer. Interacts with DnaB.</text>
</comment>
<dbReference type="InterPro" id="IPR006171">
    <property type="entry name" value="TOPRIM_dom"/>
</dbReference>
<keyword evidence="3 12" id="KW-0808">Transferase</keyword>
<sequence>MVQFISEFLPLKKAGRNFKALCPFHDEKTPSFMVSPERQIWHCFGCSRGGDIYGFLMEMERMEFGEALRTLAKRVGITLQSYQPTKSESEKEKLFQINHLAAEFFHYLLLNHQVGKKALSYILQRGITKESLATFKLGYAPAMWDGLQKFLVGKKGYKVEDLEQSGLIIKSSQPLPANYYDRFRDRLMFPLLDHRGNVTGFAGRVLDPEAKDLPAGRQEPKYVNTPETLLYHKSELLYPLQITKENIKKENKAVVVEGELDAISSYQVGIKNVVAIKGSALTEPQARLLKRYADNLILSLDADSAGDAASRRGIEIADQIGFNIKVVTLEKYKDPDEAAQKEPDYLKERIEKAENIYDFYLDSAFKRFRGQTPEEKKKIGQEMIPILAKIEDQIVRDVFIKKLASRLNVNEESIILQIEKNQTSKSSSPVPVTKEEIRPRREILEEYFLALVLQSKKVNFLLEEESKAFLRFSVNIKLVSALENYCRENKKFSSQFFFKTLPAELQESFNRLYLVDFGERIEDSEWVEKEIKKTKTQIAILQSKEDLQTLWQKIRTKEGEESEEISDGDKKKILLLTQKLSELEKGNL</sequence>
<dbReference type="InterPro" id="IPR037068">
    <property type="entry name" value="DNA_primase_core_N_sf"/>
</dbReference>
<keyword evidence="10 12" id="KW-0238">DNA-binding</keyword>
<keyword evidence="11 12" id="KW-0804">Transcription</keyword>
<protein>
    <recommendedName>
        <fullName evidence="12 13">DNA primase</fullName>
        <ecNumber evidence="12">2.7.7.101</ecNumber>
    </recommendedName>
</protein>
<dbReference type="GO" id="GO:0005737">
    <property type="term" value="C:cytoplasm"/>
    <property type="evidence" value="ECO:0007669"/>
    <property type="project" value="TreeGrafter"/>
</dbReference>
<dbReference type="Gene3D" id="3.90.980.10">
    <property type="entry name" value="DNA primase, catalytic core, N-terminal domain"/>
    <property type="match status" value="1"/>
</dbReference>
<dbReference type="Pfam" id="PF01807">
    <property type="entry name" value="Zn_ribbon_DnaG"/>
    <property type="match status" value="1"/>
</dbReference>
<dbReference type="GO" id="GO:1990077">
    <property type="term" value="C:primosome complex"/>
    <property type="evidence" value="ECO:0007669"/>
    <property type="project" value="UniProtKB-KW"/>
</dbReference>
<dbReference type="PIRSF" id="PIRSF002811">
    <property type="entry name" value="DnaG"/>
    <property type="match status" value="1"/>
</dbReference>
<evidence type="ECO:0000256" key="13">
    <source>
        <dbReference type="PIRNR" id="PIRNR002811"/>
    </source>
</evidence>
<keyword evidence="5 12" id="KW-0235">DNA replication</keyword>
<comment type="caution">
    <text evidence="16">The sequence shown here is derived from an EMBL/GenBank/DDBJ whole genome shotgun (WGS) entry which is preliminary data.</text>
</comment>
<evidence type="ECO:0000256" key="6">
    <source>
        <dbReference type="ARBA" id="ARBA00022723"/>
    </source>
</evidence>
<dbReference type="GO" id="GO:0003899">
    <property type="term" value="F:DNA-directed RNA polymerase activity"/>
    <property type="evidence" value="ECO:0007669"/>
    <property type="project" value="UniProtKB-UniRule"/>
</dbReference>
<feature type="zinc finger region" description="CHC2-type" evidence="12 14">
    <location>
        <begin position="22"/>
        <end position="46"/>
    </location>
</feature>